<feature type="region of interest" description="Disordered" evidence="1">
    <location>
        <begin position="1"/>
        <end position="33"/>
    </location>
</feature>
<feature type="region of interest" description="Disordered" evidence="1">
    <location>
        <begin position="91"/>
        <end position="130"/>
    </location>
</feature>
<accession>A0A8J3P1V3</accession>
<sequence>MTDEPGTTADEPVAARPARSADEPVVARPARREPSGKFALALVGAFLAGSCLTGCVGAALVAAAHSVRHERMEDGWHRDRDRWHERPEWYDRDRHFPPAPPAPVPPVVPPRPPAVPPAPPAVPAPSPSRT</sequence>
<keyword evidence="2" id="KW-0472">Membrane</keyword>
<name>A0A8J3P1V3_9ACTN</name>
<keyword evidence="4" id="KW-1185">Reference proteome</keyword>
<evidence type="ECO:0000313" key="3">
    <source>
        <dbReference type="EMBL" id="GIG00542.1"/>
    </source>
</evidence>
<dbReference type="AlphaFoldDB" id="A0A8J3P1V3"/>
<keyword evidence="2" id="KW-0812">Transmembrane</keyword>
<dbReference type="EMBL" id="BONH01000029">
    <property type="protein sequence ID" value="GIG00542.1"/>
    <property type="molecule type" value="Genomic_DNA"/>
</dbReference>
<feature type="compositionally biased region" description="Pro residues" evidence="1">
    <location>
        <begin position="97"/>
        <end position="130"/>
    </location>
</feature>
<evidence type="ECO:0000256" key="2">
    <source>
        <dbReference type="SAM" id="Phobius"/>
    </source>
</evidence>
<evidence type="ECO:0000313" key="4">
    <source>
        <dbReference type="Proteomes" id="UP000659904"/>
    </source>
</evidence>
<comment type="caution">
    <text evidence="3">The sequence shown here is derived from an EMBL/GenBank/DDBJ whole genome shotgun (WGS) entry which is preliminary data.</text>
</comment>
<evidence type="ECO:0000256" key="1">
    <source>
        <dbReference type="SAM" id="MobiDB-lite"/>
    </source>
</evidence>
<feature type="transmembrane region" description="Helical" evidence="2">
    <location>
        <begin position="38"/>
        <end position="63"/>
    </location>
</feature>
<dbReference type="Proteomes" id="UP000659904">
    <property type="component" value="Unassembled WGS sequence"/>
</dbReference>
<organism evidence="3 4">
    <name type="scientific">Catellatospora citrea</name>
    <dbReference type="NCBI Taxonomy" id="53366"/>
    <lineage>
        <taxon>Bacteria</taxon>
        <taxon>Bacillati</taxon>
        <taxon>Actinomycetota</taxon>
        <taxon>Actinomycetes</taxon>
        <taxon>Micromonosporales</taxon>
        <taxon>Micromonosporaceae</taxon>
        <taxon>Catellatospora</taxon>
    </lineage>
</organism>
<keyword evidence="2" id="KW-1133">Transmembrane helix</keyword>
<proteinExistence type="predicted"/>
<reference evidence="3 4" key="1">
    <citation type="submission" date="2021-01" db="EMBL/GenBank/DDBJ databases">
        <title>Whole genome shotgun sequence of Catellatospora citrea NBRC 14495.</title>
        <authorList>
            <person name="Komaki H."/>
            <person name="Tamura T."/>
        </authorList>
    </citation>
    <scope>NUCLEOTIDE SEQUENCE [LARGE SCALE GENOMIC DNA]</scope>
    <source>
        <strain evidence="3 4">NBRC 14495</strain>
    </source>
</reference>
<dbReference type="RefSeq" id="WP_147432702.1">
    <property type="nucleotide sequence ID" value="NZ_BONH01000029.1"/>
</dbReference>
<protein>
    <submittedName>
        <fullName evidence="3">Uncharacterized protein</fullName>
    </submittedName>
</protein>
<gene>
    <name evidence="3" type="ORF">Cci01nite_56350</name>
</gene>